<dbReference type="STRING" id="1610491.AAV94_06290"/>
<evidence type="ECO:0000256" key="6">
    <source>
        <dbReference type="PROSITE-ProRule" id="PRU00169"/>
    </source>
</evidence>
<dbReference type="Gene3D" id="6.10.250.690">
    <property type="match status" value="1"/>
</dbReference>
<gene>
    <name evidence="10" type="ORF">AAV94_06290</name>
</gene>
<dbReference type="OrthoDB" id="9802426at2"/>
<dbReference type="GO" id="GO:0005829">
    <property type="term" value="C:cytosol"/>
    <property type="evidence" value="ECO:0007669"/>
    <property type="project" value="TreeGrafter"/>
</dbReference>
<proteinExistence type="predicted"/>
<dbReference type="CDD" id="cd00383">
    <property type="entry name" value="trans_reg_C"/>
    <property type="match status" value="1"/>
</dbReference>
<dbReference type="InterPro" id="IPR001789">
    <property type="entry name" value="Sig_transdc_resp-reg_receiver"/>
</dbReference>
<dbReference type="Proteomes" id="UP000050580">
    <property type="component" value="Unassembled WGS sequence"/>
</dbReference>
<protein>
    <submittedName>
        <fullName evidence="10">Chemotaxis protein CheY</fullName>
    </submittedName>
</protein>
<dbReference type="Gene3D" id="3.40.50.2300">
    <property type="match status" value="1"/>
</dbReference>
<keyword evidence="3" id="KW-0805">Transcription regulation</keyword>
<dbReference type="Gene3D" id="1.10.10.10">
    <property type="entry name" value="Winged helix-like DNA-binding domain superfamily/Winged helix DNA-binding domain"/>
    <property type="match status" value="1"/>
</dbReference>
<dbReference type="PROSITE" id="PS51755">
    <property type="entry name" value="OMPR_PHOB"/>
    <property type="match status" value="1"/>
</dbReference>
<dbReference type="InterPro" id="IPR001867">
    <property type="entry name" value="OmpR/PhoB-type_DNA-bd"/>
</dbReference>
<evidence type="ECO:0000256" key="4">
    <source>
        <dbReference type="ARBA" id="ARBA00023125"/>
    </source>
</evidence>
<dbReference type="Pfam" id="PF00486">
    <property type="entry name" value="Trans_reg_C"/>
    <property type="match status" value="1"/>
</dbReference>
<dbReference type="PROSITE" id="PS50110">
    <property type="entry name" value="RESPONSE_REGULATORY"/>
    <property type="match status" value="1"/>
</dbReference>
<dbReference type="PANTHER" id="PTHR48111:SF22">
    <property type="entry name" value="REGULATOR OF RPOS"/>
    <property type="match status" value="1"/>
</dbReference>
<sequence>MVTACPLLRPILIVEDERAIAENLRATFASEGMAGDTAHSAAAALRLLAQNTYDLIVLDIGLPDMDGHQLLRLLREQLQLATPVLVLTARTALEDKIASFTTGADDYLTKPFALEELLLRAQALMRRSLQLSEDAFVLRHGPLEMAPGHRRVTAYGQEVRLTRKSLLLLEWLMRYAGRVVPREKLHAVLWHGEVPSEEALRSQVHLLRKALHVHGYDGIETVHGVGWRLAEADTQAAPLP</sequence>
<organism evidence="10 11">
    <name type="scientific">Lampropedia cohaerens</name>
    <dbReference type="NCBI Taxonomy" id="1610491"/>
    <lineage>
        <taxon>Bacteria</taxon>
        <taxon>Pseudomonadati</taxon>
        <taxon>Pseudomonadota</taxon>
        <taxon>Betaproteobacteria</taxon>
        <taxon>Burkholderiales</taxon>
        <taxon>Comamonadaceae</taxon>
        <taxon>Lampropedia</taxon>
    </lineage>
</organism>
<dbReference type="InterPro" id="IPR011006">
    <property type="entry name" value="CheY-like_superfamily"/>
</dbReference>
<dbReference type="EMBL" id="LBNQ01000022">
    <property type="protein sequence ID" value="KKW68096.1"/>
    <property type="molecule type" value="Genomic_DNA"/>
</dbReference>
<keyword evidence="5" id="KW-0804">Transcription</keyword>
<keyword evidence="1 6" id="KW-0597">Phosphoprotein</keyword>
<dbReference type="RefSeq" id="WP_046741494.1">
    <property type="nucleotide sequence ID" value="NZ_LBNQ01000022.1"/>
</dbReference>
<feature type="modified residue" description="4-aspartylphosphate" evidence="6">
    <location>
        <position position="59"/>
    </location>
</feature>
<evidence type="ECO:0000313" key="11">
    <source>
        <dbReference type="Proteomes" id="UP000050580"/>
    </source>
</evidence>
<evidence type="ECO:0000256" key="5">
    <source>
        <dbReference type="ARBA" id="ARBA00023163"/>
    </source>
</evidence>
<evidence type="ECO:0000259" key="8">
    <source>
        <dbReference type="PROSITE" id="PS50110"/>
    </source>
</evidence>
<evidence type="ECO:0000259" key="9">
    <source>
        <dbReference type="PROSITE" id="PS51755"/>
    </source>
</evidence>
<dbReference type="SMART" id="SM00448">
    <property type="entry name" value="REC"/>
    <property type="match status" value="1"/>
</dbReference>
<dbReference type="InterPro" id="IPR036388">
    <property type="entry name" value="WH-like_DNA-bd_sf"/>
</dbReference>
<dbReference type="GO" id="GO:0032993">
    <property type="term" value="C:protein-DNA complex"/>
    <property type="evidence" value="ECO:0007669"/>
    <property type="project" value="TreeGrafter"/>
</dbReference>
<dbReference type="SUPFAM" id="SSF52172">
    <property type="entry name" value="CheY-like"/>
    <property type="match status" value="1"/>
</dbReference>
<name>A0A0U1Q035_9BURK</name>
<accession>A0A0U1Q035</accession>
<reference evidence="10 11" key="1">
    <citation type="submission" date="2015-05" db="EMBL/GenBank/DDBJ databases">
        <title>Draft genome sequence of Lampropedia sp. CT6, isolated from the microbial mat of a hot water spring, located at Manikaran, India.</title>
        <authorList>
            <person name="Tripathi C."/>
            <person name="Rani P."/>
            <person name="Mahato N.K."/>
            <person name="Lal R."/>
        </authorList>
    </citation>
    <scope>NUCLEOTIDE SEQUENCE [LARGE SCALE GENOMIC DNA]</scope>
    <source>
        <strain evidence="10 11">CT6</strain>
    </source>
</reference>
<keyword evidence="4 7" id="KW-0238">DNA-binding</keyword>
<feature type="domain" description="Response regulatory" evidence="8">
    <location>
        <begin position="10"/>
        <end position="125"/>
    </location>
</feature>
<feature type="DNA-binding region" description="OmpR/PhoB-type" evidence="7">
    <location>
        <begin position="135"/>
        <end position="231"/>
    </location>
</feature>
<evidence type="ECO:0000256" key="7">
    <source>
        <dbReference type="PROSITE-ProRule" id="PRU01091"/>
    </source>
</evidence>
<dbReference type="GO" id="GO:0006355">
    <property type="term" value="P:regulation of DNA-templated transcription"/>
    <property type="evidence" value="ECO:0007669"/>
    <property type="project" value="InterPro"/>
</dbReference>
<dbReference type="GO" id="GO:0000976">
    <property type="term" value="F:transcription cis-regulatory region binding"/>
    <property type="evidence" value="ECO:0007669"/>
    <property type="project" value="TreeGrafter"/>
</dbReference>
<dbReference type="GO" id="GO:0000156">
    <property type="term" value="F:phosphorelay response regulator activity"/>
    <property type="evidence" value="ECO:0007669"/>
    <property type="project" value="TreeGrafter"/>
</dbReference>
<dbReference type="PANTHER" id="PTHR48111">
    <property type="entry name" value="REGULATOR OF RPOS"/>
    <property type="match status" value="1"/>
</dbReference>
<comment type="caution">
    <text evidence="10">The sequence shown here is derived from an EMBL/GenBank/DDBJ whole genome shotgun (WGS) entry which is preliminary data.</text>
</comment>
<dbReference type="SMART" id="SM00862">
    <property type="entry name" value="Trans_reg_C"/>
    <property type="match status" value="1"/>
</dbReference>
<evidence type="ECO:0000256" key="3">
    <source>
        <dbReference type="ARBA" id="ARBA00023015"/>
    </source>
</evidence>
<evidence type="ECO:0000256" key="2">
    <source>
        <dbReference type="ARBA" id="ARBA00023012"/>
    </source>
</evidence>
<evidence type="ECO:0000313" key="10">
    <source>
        <dbReference type="EMBL" id="KKW68096.1"/>
    </source>
</evidence>
<dbReference type="Pfam" id="PF00072">
    <property type="entry name" value="Response_reg"/>
    <property type="match status" value="1"/>
</dbReference>
<keyword evidence="11" id="KW-1185">Reference proteome</keyword>
<evidence type="ECO:0000256" key="1">
    <source>
        <dbReference type="ARBA" id="ARBA00022553"/>
    </source>
</evidence>
<dbReference type="InterPro" id="IPR039420">
    <property type="entry name" value="WalR-like"/>
</dbReference>
<keyword evidence="2" id="KW-0902">Two-component regulatory system</keyword>
<dbReference type="AlphaFoldDB" id="A0A0U1Q035"/>
<feature type="domain" description="OmpR/PhoB-type" evidence="9">
    <location>
        <begin position="135"/>
        <end position="231"/>
    </location>
</feature>